<protein>
    <submittedName>
        <fullName evidence="11">Cation:proton antiporter</fullName>
    </submittedName>
</protein>
<feature type="transmembrane region" description="Helical" evidence="9">
    <location>
        <begin position="6"/>
        <end position="25"/>
    </location>
</feature>
<evidence type="ECO:0000256" key="1">
    <source>
        <dbReference type="ARBA" id="ARBA00004651"/>
    </source>
</evidence>
<dbReference type="Proteomes" id="UP001595190">
    <property type="component" value="Unassembled WGS sequence"/>
</dbReference>
<accession>A0ABV6ZQL5</accession>
<reference evidence="11 12" key="1">
    <citation type="submission" date="2024-09" db="EMBL/GenBank/DDBJ databases">
        <title>Description of Labrys sedimenti sp. nov., isolated from a diclofenac-degrading enrichment culture, and genome-based reclassification of Labrys portucalensis as a later heterotypic synonym of Labrys neptuniae.</title>
        <authorList>
            <person name="Tancsics A."/>
            <person name="Csepanyi A."/>
        </authorList>
    </citation>
    <scope>NUCLEOTIDE SEQUENCE [LARGE SCALE GENOMIC DNA]</scope>
    <source>
        <strain evidence="11 12">LMG 23412</strain>
    </source>
</reference>
<keyword evidence="2" id="KW-0813">Transport</keyword>
<comment type="subcellular location">
    <subcellularLocation>
        <location evidence="1">Cell membrane</location>
        <topology evidence="1">Multi-pass membrane protein</topology>
    </subcellularLocation>
</comment>
<evidence type="ECO:0000256" key="3">
    <source>
        <dbReference type="ARBA" id="ARBA00022449"/>
    </source>
</evidence>
<keyword evidence="6 9" id="KW-1133">Transmembrane helix</keyword>
<evidence type="ECO:0000256" key="4">
    <source>
        <dbReference type="ARBA" id="ARBA00022475"/>
    </source>
</evidence>
<feature type="transmembrane region" description="Helical" evidence="9">
    <location>
        <begin position="68"/>
        <end position="85"/>
    </location>
</feature>
<evidence type="ECO:0000256" key="9">
    <source>
        <dbReference type="SAM" id="Phobius"/>
    </source>
</evidence>
<dbReference type="RefSeq" id="WP_394315113.1">
    <property type="nucleotide sequence ID" value="NZ_JBHGPK010000033.1"/>
</dbReference>
<comment type="caution">
    <text evidence="11">The sequence shown here is derived from an EMBL/GenBank/DDBJ whole genome shotgun (WGS) entry which is preliminary data.</text>
</comment>
<keyword evidence="5 9" id="KW-0812">Transmembrane</keyword>
<feature type="domain" description="Cation/H+ exchanger transmembrane" evidence="10">
    <location>
        <begin position="18"/>
        <end position="403"/>
    </location>
</feature>
<evidence type="ECO:0000313" key="12">
    <source>
        <dbReference type="Proteomes" id="UP001595190"/>
    </source>
</evidence>
<feature type="transmembrane region" description="Helical" evidence="9">
    <location>
        <begin position="318"/>
        <end position="336"/>
    </location>
</feature>
<feature type="transmembrane region" description="Helical" evidence="9">
    <location>
        <begin position="243"/>
        <end position="270"/>
    </location>
</feature>
<evidence type="ECO:0000256" key="7">
    <source>
        <dbReference type="ARBA" id="ARBA00023065"/>
    </source>
</evidence>
<dbReference type="Gene3D" id="1.20.1530.20">
    <property type="match status" value="1"/>
</dbReference>
<dbReference type="EMBL" id="JBHGPK010000033">
    <property type="protein sequence ID" value="MFC2254421.1"/>
    <property type="molecule type" value="Genomic_DNA"/>
</dbReference>
<feature type="transmembrane region" description="Helical" evidence="9">
    <location>
        <begin position="32"/>
        <end position="48"/>
    </location>
</feature>
<keyword evidence="3" id="KW-0050">Antiport</keyword>
<feature type="transmembrane region" description="Helical" evidence="9">
    <location>
        <begin position="343"/>
        <end position="364"/>
    </location>
</feature>
<dbReference type="InterPro" id="IPR038770">
    <property type="entry name" value="Na+/solute_symporter_sf"/>
</dbReference>
<keyword evidence="4" id="KW-1003">Cell membrane</keyword>
<organism evidence="11 12">
    <name type="scientific">Labrys neptuniae</name>
    <dbReference type="NCBI Taxonomy" id="376174"/>
    <lineage>
        <taxon>Bacteria</taxon>
        <taxon>Pseudomonadati</taxon>
        <taxon>Pseudomonadota</taxon>
        <taxon>Alphaproteobacteria</taxon>
        <taxon>Hyphomicrobiales</taxon>
        <taxon>Xanthobacteraceae</taxon>
        <taxon>Labrys</taxon>
    </lineage>
</organism>
<feature type="transmembrane region" description="Helical" evidence="9">
    <location>
        <begin position="291"/>
        <end position="312"/>
    </location>
</feature>
<evidence type="ECO:0000256" key="6">
    <source>
        <dbReference type="ARBA" id="ARBA00022989"/>
    </source>
</evidence>
<keyword evidence="8 9" id="KW-0472">Membrane</keyword>
<sequence>MWQLLDPMTVLPLGFGIVVLLTAWLPLVLRRLPLSLPIIALAIGYFAYPRSWAVPPPEVIFNRRSFEHLTEFVILIALMGSGLRIERDFNWHRWRVTARMLVLAMPLTIAAIAILGRTMGGLSWAAALLLAAALAPTDPVLAADVQVGAPGQEEGGEARFSLTTEAGLNDGLAFPFVVLALTLAESAGDTEWIRWFAYEVLWKLACGAGVGLAIGRFFGWLSFRLPGVELSKTGDGLAAVGMTFIVYAVTQLLHGNGFIAVFVAAVALRASDRGHGYHSDLEGFSEQIERILMVVVMIIFGGTIAAGGLEGLTWRDSAIGLAILLVIRPIVAWFSLARLGLPAVARGLICFFGIRGLGTLYYMAYASGHGSPAEMERLLALSSFVVLASVMLHGMSSGPIMMWVDRHRTAIRHS</sequence>
<feature type="transmembrane region" description="Helical" evidence="9">
    <location>
        <begin position="384"/>
        <end position="404"/>
    </location>
</feature>
<feature type="transmembrane region" description="Helical" evidence="9">
    <location>
        <begin position="97"/>
        <end position="116"/>
    </location>
</feature>
<keyword evidence="7" id="KW-0406">Ion transport</keyword>
<evidence type="ECO:0000256" key="8">
    <source>
        <dbReference type="ARBA" id="ARBA00023136"/>
    </source>
</evidence>
<evidence type="ECO:0000256" key="5">
    <source>
        <dbReference type="ARBA" id="ARBA00022692"/>
    </source>
</evidence>
<dbReference type="Pfam" id="PF00999">
    <property type="entry name" value="Na_H_Exchanger"/>
    <property type="match status" value="1"/>
</dbReference>
<name>A0ABV6ZQL5_9HYPH</name>
<gene>
    <name evidence="11" type="ORF">ACETRX_32695</name>
</gene>
<feature type="transmembrane region" description="Helical" evidence="9">
    <location>
        <begin position="171"/>
        <end position="188"/>
    </location>
</feature>
<dbReference type="InterPro" id="IPR006153">
    <property type="entry name" value="Cation/H_exchanger_TM"/>
</dbReference>
<proteinExistence type="predicted"/>
<evidence type="ECO:0000256" key="2">
    <source>
        <dbReference type="ARBA" id="ARBA00022448"/>
    </source>
</evidence>
<feature type="transmembrane region" description="Helical" evidence="9">
    <location>
        <begin position="200"/>
        <end position="223"/>
    </location>
</feature>
<evidence type="ECO:0000259" key="10">
    <source>
        <dbReference type="Pfam" id="PF00999"/>
    </source>
</evidence>
<evidence type="ECO:0000313" key="11">
    <source>
        <dbReference type="EMBL" id="MFC2254421.1"/>
    </source>
</evidence>
<dbReference type="PANTHER" id="PTHR32507">
    <property type="entry name" value="NA(+)/H(+) ANTIPORTER 1"/>
    <property type="match status" value="1"/>
</dbReference>
<dbReference type="PANTHER" id="PTHR32507:SF8">
    <property type="entry name" value="CNH1P"/>
    <property type="match status" value="1"/>
</dbReference>